<gene>
    <name evidence="2" type="ORF">A5648_07615</name>
</gene>
<name>A0A1A3TR78_MYCSD</name>
<feature type="compositionally biased region" description="Basic and acidic residues" evidence="1">
    <location>
        <begin position="45"/>
        <end position="57"/>
    </location>
</feature>
<accession>A0A1A3TR78</accession>
<dbReference type="EMBL" id="LZMF01000114">
    <property type="protein sequence ID" value="OBK85171.1"/>
    <property type="molecule type" value="Genomic_DNA"/>
</dbReference>
<protein>
    <submittedName>
        <fullName evidence="2">Uncharacterized protein</fullName>
    </submittedName>
</protein>
<proteinExistence type="predicted"/>
<evidence type="ECO:0000256" key="1">
    <source>
        <dbReference type="SAM" id="MobiDB-lite"/>
    </source>
</evidence>
<evidence type="ECO:0000313" key="2">
    <source>
        <dbReference type="EMBL" id="OBK85171.1"/>
    </source>
</evidence>
<comment type="caution">
    <text evidence="2">The sequence shown here is derived from an EMBL/GenBank/DDBJ whole genome shotgun (WGS) entry which is preliminary data.</text>
</comment>
<dbReference type="RefSeq" id="WP_065025486.1">
    <property type="nucleotide sequence ID" value="NZ_LZMF01000114.1"/>
</dbReference>
<reference evidence="3" key="1">
    <citation type="submission" date="2016-06" db="EMBL/GenBank/DDBJ databases">
        <authorList>
            <person name="Sutton G."/>
            <person name="Brinkac L."/>
            <person name="Sanka R."/>
            <person name="Adams M."/>
            <person name="Lau E."/>
            <person name="Garcia-Basteiro A."/>
            <person name="Lopez-Varela E."/>
            <person name="Palencia S."/>
        </authorList>
    </citation>
    <scope>NUCLEOTIDE SEQUENCE [LARGE SCALE GENOMIC DNA]</scope>
    <source>
        <strain evidence="3">1274684.2</strain>
    </source>
</reference>
<evidence type="ECO:0000313" key="3">
    <source>
        <dbReference type="Proteomes" id="UP000093759"/>
    </source>
</evidence>
<dbReference type="Proteomes" id="UP000093759">
    <property type="component" value="Unassembled WGS sequence"/>
</dbReference>
<dbReference type="AlphaFoldDB" id="A0A1A3TR78"/>
<feature type="region of interest" description="Disordered" evidence="1">
    <location>
        <begin position="45"/>
        <end position="65"/>
    </location>
</feature>
<sequence>MGTLTIRTDSEVERALAALTSEGRSRSEAARAAILDAERARRRERMRAEADELRNDPDDVAASRELAAEMDDLRAW</sequence>
<organism evidence="2 3">
    <name type="scientific">Mycolicibacter sinensis (strain JDM601)</name>
    <name type="common">Mycobacterium sinense</name>
    <dbReference type="NCBI Taxonomy" id="875328"/>
    <lineage>
        <taxon>Bacteria</taxon>
        <taxon>Bacillati</taxon>
        <taxon>Actinomycetota</taxon>
        <taxon>Actinomycetes</taxon>
        <taxon>Mycobacteriales</taxon>
        <taxon>Mycobacteriaceae</taxon>
        <taxon>Mycolicibacter</taxon>
    </lineage>
</organism>